<dbReference type="Proteomes" id="UP000652219">
    <property type="component" value="Unassembled WGS sequence"/>
</dbReference>
<accession>A0A8H6MSX8</accession>
<dbReference type="AlphaFoldDB" id="A0A8H6MSX8"/>
<evidence type="ECO:0000256" key="2">
    <source>
        <dbReference type="SAM" id="Phobius"/>
    </source>
</evidence>
<evidence type="ECO:0000313" key="4">
    <source>
        <dbReference type="Proteomes" id="UP000652219"/>
    </source>
</evidence>
<feature type="transmembrane region" description="Helical" evidence="2">
    <location>
        <begin position="166"/>
        <end position="187"/>
    </location>
</feature>
<dbReference type="EMBL" id="WIGN01000128">
    <property type="protein sequence ID" value="KAF6807859.1"/>
    <property type="molecule type" value="Genomic_DNA"/>
</dbReference>
<comment type="caution">
    <text evidence="3">The sequence shown here is derived from an EMBL/GenBank/DDBJ whole genome shotgun (WGS) entry which is preliminary data.</text>
</comment>
<proteinExistence type="predicted"/>
<evidence type="ECO:0000313" key="3">
    <source>
        <dbReference type="EMBL" id="KAF6807859.1"/>
    </source>
</evidence>
<protein>
    <submittedName>
        <fullName evidence="3">Uncharacterized protein</fullName>
    </submittedName>
</protein>
<gene>
    <name evidence="3" type="ORF">CSOJ01_07899</name>
</gene>
<keyword evidence="2" id="KW-1133">Transmembrane helix</keyword>
<sequence length="193" mass="21678">MTPTHRHGPTAAALPLREAEQPTAPWEPVLPFRLDGRERRPARKLRAVSSVRAGTAWRYHLAPVRRVSRRNNSRAARPRSVRRPHPVCRRPPLMLILFFLLLTWKPSLGPLAATAYHPFGPLGTTFSPKNVWFLTEVPVTKLYSVVSASSQRGGDPPLERFSREPLTAHILLGLGHVMSMSMSMFMFPRAAHG</sequence>
<keyword evidence="2" id="KW-0472">Membrane</keyword>
<keyword evidence="2" id="KW-0812">Transmembrane</keyword>
<feature type="region of interest" description="Disordered" evidence="1">
    <location>
        <begin position="1"/>
        <end position="20"/>
    </location>
</feature>
<reference evidence="3 4" key="1">
    <citation type="journal article" date="2020" name="Phytopathology">
        <title>Genome Sequence Resources of Colletotrichum truncatum, C. plurivorum, C. musicola, and C. sojae: Four Species Pathogenic to Soybean (Glycine max).</title>
        <authorList>
            <person name="Rogerio F."/>
            <person name="Boufleur T.R."/>
            <person name="Ciampi-Guillardi M."/>
            <person name="Sukno S.A."/>
            <person name="Thon M.R."/>
            <person name="Massola Junior N.S."/>
            <person name="Baroncelli R."/>
        </authorList>
    </citation>
    <scope>NUCLEOTIDE SEQUENCE [LARGE SCALE GENOMIC DNA]</scope>
    <source>
        <strain evidence="3 4">LFN0009</strain>
    </source>
</reference>
<keyword evidence="4" id="KW-1185">Reference proteome</keyword>
<name>A0A8H6MSX8_9PEZI</name>
<organism evidence="3 4">
    <name type="scientific">Colletotrichum sojae</name>
    <dbReference type="NCBI Taxonomy" id="2175907"/>
    <lineage>
        <taxon>Eukaryota</taxon>
        <taxon>Fungi</taxon>
        <taxon>Dikarya</taxon>
        <taxon>Ascomycota</taxon>
        <taxon>Pezizomycotina</taxon>
        <taxon>Sordariomycetes</taxon>
        <taxon>Hypocreomycetidae</taxon>
        <taxon>Glomerellales</taxon>
        <taxon>Glomerellaceae</taxon>
        <taxon>Colletotrichum</taxon>
        <taxon>Colletotrichum orchidearum species complex</taxon>
    </lineage>
</organism>
<feature type="transmembrane region" description="Helical" evidence="2">
    <location>
        <begin position="87"/>
        <end position="104"/>
    </location>
</feature>
<evidence type="ECO:0000256" key="1">
    <source>
        <dbReference type="SAM" id="MobiDB-lite"/>
    </source>
</evidence>